<evidence type="ECO:0000313" key="2">
    <source>
        <dbReference type="EMBL" id="MFA9459407.1"/>
    </source>
</evidence>
<keyword evidence="3" id="KW-1185">Reference proteome</keyword>
<sequence>MSQSTSGLLDNLAREIGGALGRLGLPPERMEQAVRDAIRPVLDRMDLVTREEFDRQQQDLETTLKRVEQLEAQLGIQPGERAETHFNVEPLANDPEDPSTDWDPNEPRK</sequence>
<comment type="caution">
    <text evidence="2">The sequence shown here is derived from an EMBL/GenBank/DDBJ whole genome shotgun (WGS) entry which is preliminary data.</text>
</comment>
<dbReference type="InterPro" id="IPR007475">
    <property type="entry name" value="UbiK"/>
</dbReference>
<reference evidence="2 3" key="1">
    <citation type="submission" date="2024-08" db="EMBL/GenBank/DDBJ databases">
        <title>Whole-genome sequencing of halo(alkali)philic microorganisms from hypersaline lakes.</title>
        <authorList>
            <person name="Sorokin D.Y."/>
            <person name="Merkel A.Y."/>
            <person name="Messina E."/>
            <person name="Yakimov M."/>
        </authorList>
    </citation>
    <scope>NUCLEOTIDE SEQUENCE [LARGE SCALE GENOMIC DNA]</scope>
    <source>
        <strain evidence="2 3">Cl-TMA</strain>
    </source>
</reference>
<dbReference type="Proteomes" id="UP001575181">
    <property type="component" value="Unassembled WGS sequence"/>
</dbReference>
<name>A0ABV4TQ19_9GAMM</name>
<evidence type="ECO:0000256" key="1">
    <source>
        <dbReference type="SAM" id="MobiDB-lite"/>
    </source>
</evidence>
<dbReference type="RefSeq" id="WP_373654192.1">
    <property type="nucleotide sequence ID" value="NZ_JBGUAW010000001.1"/>
</dbReference>
<protein>
    <submittedName>
        <fullName evidence="2">Accessory factor UbiK family protein</fullName>
    </submittedName>
</protein>
<feature type="compositionally biased region" description="Acidic residues" evidence="1">
    <location>
        <begin position="94"/>
        <end position="109"/>
    </location>
</feature>
<dbReference type="Pfam" id="PF04380">
    <property type="entry name" value="BMFP"/>
    <property type="match status" value="1"/>
</dbReference>
<dbReference type="EMBL" id="JBGUAW010000001">
    <property type="protein sequence ID" value="MFA9459407.1"/>
    <property type="molecule type" value="Genomic_DNA"/>
</dbReference>
<gene>
    <name evidence="2" type="ORF">ACERLL_01035</name>
</gene>
<accession>A0ABV4TQ19</accession>
<proteinExistence type="predicted"/>
<organism evidence="2 3">
    <name type="scientific">Thiohalorhabdus methylotrophus</name>
    <dbReference type="NCBI Taxonomy" id="3242694"/>
    <lineage>
        <taxon>Bacteria</taxon>
        <taxon>Pseudomonadati</taxon>
        <taxon>Pseudomonadota</taxon>
        <taxon>Gammaproteobacteria</taxon>
        <taxon>Thiohalorhabdales</taxon>
        <taxon>Thiohalorhabdaceae</taxon>
        <taxon>Thiohalorhabdus</taxon>
    </lineage>
</organism>
<feature type="region of interest" description="Disordered" evidence="1">
    <location>
        <begin position="76"/>
        <end position="109"/>
    </location>
</feature>
<evidence type="ECO:0000313" key="3">
    <source>
        <dbReference type="Proteomes" id="UP001575181"/>
    </source>
</evidence>